<dbReference type="AlphaFoldDB" id="A0A562UCD4"/>
<organism evidence="2 3">
    <name type="scientific">Mucilaginibacter frigoritolerans</name>
    <dbReference type="NCBI Taxonomy" id="652788"/>
    <lineage>
        <taxon>Bacteria</taxon>
        <taxon>Pseudomonadati</taxon>
        <taxon>Bacteroidota</taxon>
        <taxon>Sphingobacteriia</taxon>
        <taxon>Sphingobacteriales</taxon>
        <taxon>Sphingobacteriaceae</taxon>
        <taxon>Mucilaginibacter</taxon>
    </lineage>
</organism>
<reference evidence="2 3" key="1">
    <citation type="submission" date="2019-07" db="EMBL/GenBank/DDBJ databases">
        <title>Genomic Encyclopedia of Archaeal and Bacterial Type Strains, Phase II (KMG-II): from individual species to whole genera.</title>
        <authorList>
            <person name="Goeker M."/>
        </authorList>
    </citation>
    <scope>NUCLEOTIDE SEQUENCE [LARGE SCALE GENOMIC DNA]</scope>
    <source>
        <strain evidence="2 3">ATCC BAA-1854</strain>
    </source>
</reference>
<feature type="domain" description="Metallo-beta-lactamase" evidence="1">
    <location>
        <begin position="41"/>
        <end position="228"/>
    </location>
</feature>
<dbReference type="PANTHER" id="PTHR42951">
    <property type="entry name" value="METALLO-BETA-LACTAMASE DOMAIN-CONTAINING"/>
    <property type="match status" value="1"/>
</dbReference>
<gene>
    <name evidence="2" type="ORF">JN11_01052</name>
</gene>
<dbReference type="InterPro" id="IPR050855">
    <property type="entry name" value="NDM-1-like"/>
</dbReference>
<accession>A0A562UCD4</accession>
<dbReference type="RefSeq" id="WP_144910275.1">
    <property type="nucleotide sequence ID" value="NZ_VLLI01000002.1"/>
</dbReference>
<keyword evidence="2" id="KW-0378">Hydrolase</keyword>
<dbReference type="Pfam" id="PF00753">
    <property type="entry name" value="Lactamase_B"/>
    <property type="match status" value="1"/>
</dbReference>
<dbReference type="OrthoDB" id="8441428at2"/>
<evidence type="ECO:0000259" key="1">
    <source>
        <dbReference type="SMART" id="SM00849"/>
    </source>
</evidence>
<dbReference type="CDD" id="cd07739">
    <property type="entry name" value="metallo-hydrolase-like_MBL-fold"/>
    <property type="match status" value="1"/>
</dbReference>
<dbReference type="GO" id="GO:0016787">
    <property type="term" value="F:hydrolase activity"/>
    <property type="evidence" value="ECO:0007669"/>
    <property type="project" value="UniProtKB-KW"/>
</dbReference>
<dbReference type="InterPro" id="IPR001279">
    <property type="entry name" value="Metallo-B-lactamas"/>
</dbReference>
<evidence type="ECO:0000313" key="3">
    <source>
        <dbReference type="Proteomes" id="UP000317010"/>
    </source>
</evidence>
<dbReference type="Gene3D" id="3.60.15.10">
    <property type="entry name" value="Ribonuclease Z/Hydroxyacylglutathione hydrolase-like"/>
    <property type="match status" value="1"/>
</dbReference>
<keyword evidence="3" id="KW-1185">Reference proteome</keyword>
<dbReference type="EMBL" id="VLLI01000002">
    <property type="protein sequence ID" value="TWJ03506.1"/>
    <property type="molecule type" value="Genomic_DNA"/>
</dbReference>
<dbReference type="PANTHER" id="PTHR42951:SF14">
    <property type="entry name" value="METALLO-BETA-LACTAMASE SUPERFAMILY PROTEIN"/>
    <property type="match status" value="1"/>
</dbReference>
<name>A0A562UCD4_9SPHI</name>
<sequence>MTQENDNSTNVLNYEVFTSSRPGLNRDPNTPPGLDDLKWVPNSATLIYGKTDAVLVDVFLAIDHSKALADSIAATGKNLKYIYITHPHGDHFYGLQLLLDRFPDAKAIATKDTAEDCLEQVQPAVIEGFWVPRYPGQIPEKLVVPTALSSDEFELEGQKLIVIHTGFSDTHNTTSLYVPSIGLIAAGDVAYNGVHQYLAETTTETRKEWINAIDKLIALNPKSVVAGHKVPSNTDDPGILITTKKYIEDFERLNSETSTTLELYNGMLELYSDRLNPGSLWGGALAAKKANEVSPKTGK</sequence>
<protein>
    <submittedName>
        <fullName evidence="2">Glyoxylase-like metal-dependent hydrolase (Beta-lactamase superfamily II)</fullName>
    </submittedName>
</protein>
<proteinExistence type="predicted"/>
<dbReference type="SMART" id="SM00849">
    <property type="entry name" value="Lactamase_B"/>
    <property type="match status" value="1"/>
</dbReference>
<dbReference type="SUPFAM" id="SSF56281">
    <property type="entry name" value="Metallo-hydrolase/oxidoreductase"/>
    <property type="match status" value="1"/>
</dbReference>
<comment type="caution">
    <text evidence="2">The sequence shown here is derived from an EMBL/GenBank/DDBJ whole genome shotgun (WGS) entry which is preliminary data.</text>
</comment>
<evidence type="ECO:0000313" key="2">
    <source>
        <dbReference type="EMBL" id="TWJ03506.1"/>
    </source>
</evidence>
<dbReference type="InterPro" id="IPR036866">
    <property type="entry name" value="RibonucZ/Hydroxyglut_hydro"/>
</dbReference>
<dbReference type="Proteomes" id="UP000317010">
    <property type="component" value="Unassembled WGS sequence"/>
</dbReference>